<protein>
    <recommendedName>
        <fullName evidence="7">Nitrite reductase (NAD(P)H)</fullName>
    </recommendedName>
</protein>
<sequence>MKKYLIIGSGVAGVCAAESIRKLDPDGQITIYNAESFPFYFRAAMAFYIKGAISEEELYAKPASWAKDLRIDLLNEKAVRVNTGDKEVLCESGRVDKYDSLLIATGAWPFKAPWPGAGLDGVVTYRSINCARKTIELVKKDNIKKAVIVGGGILGVEFVEDLHNLGVQTTLLVRGGDILGLLFDQEGGRLIQRQMEADGVRMAFGAELAEITGENGRATGVITKSGEKLEAGLVGIAIGAKPHIEFLEESGIETDRGVIVDGQLKTSIDDVYAAGDVAVRKTGGQFVPCRTWLTAASQGKAAGANMAGAKTDFEEKVFFNASHAYKSIYAVVGAFNAPQGDGYEHIRIETGKGAYNKIIVKEGKVAGGIFIGDIRLAWDVYRAVENEAQVDAKVLSSNASHDKARAIIGGPPSLF</sequence>
<dbReference type="Gene3D" id="3.30.390.30">
    <property type="match status" value="1"/>
</dbReference>
<comment type="cofactor">
    <cofactor evidence="1">
        <name>FAD</name>
        <dbReference type="ChEBI" id="CHEBI:57692"/>
    </cofactor>
</comment>
<dbReference type="GO" id="GO:0016491">
    <property type="term" value="F:oxidoreductase activity"/>
    <property type="evidence" value="ECO:0007669"/>
    <property type="project" value="InterPro"/>
</dbReference>
<evidence type="ECO:0000256" key="2">
    <source>
        <dbReference type="ARBA" id="ARBA00022630"/>
    </source>
</evidence>
<dbReference type="Pfam" id="PF07992">
    <property type="entry name" value="Pyr_redox_2"/>
    <property type="match status" value="1"/>
</dbReference>
<evidence type="ECO:0000259" key="5">
    <source>
        <dbReference type="Pfam" id="PF18267"/>
    </source>
</evidence>
<feature type="domain" description="NADH-rubredoxin oxidoreductase C-terminal" evidence="5">
    <location>
        <begin position="332"/>
        <end position="387"/>
    </location>
</feature>
<accession>A0A3B1BUE7</accession>
<reference evidence="6" key="1">
    <citation type="submission" date="2018-06" db="EMBL/GenBank/DDBJ databases">
        <authorList>
            <person name="Zhirakovskaya E."/>
        </authorList>
    </citation>
    <scope>NUCLEOTIDE SEQUENCE</scope>
</reference>
<dbReference type="InterPro" id="IPR050260">
    <property type="entry name" value="FAD-bd_OxRdtase"/>
</dbReference>
<dbReference type="InterPro" id="IPR041575">
    <property type="entry name" value="Rubredoxin_C"/>
</dbReference>
<dbReference type="PRINTS" id="PR00411">
    <property type="entry name" value="PNDRDTASEI"/>
</dbReference>
<dbReference type="PRINTS" id="PR00368">
    <property type="entry name" value="FADPNR"/>
</dbReference>
<evidence type="ECO:0000259" key="4">
    <source>
        <dbReference type="Pfam" id="PF07992"/>
    </source>
</evidence>
<gene>
    <name evidence="6" type="ORF">MNBD_NITROSPINAE04-1304</name>
</gene>
<dbReference type="InterPro" id="IPR016156">
    <property type="entry name" value="FAD/NAD-linked_Rdtase_dimer_sf"/>
</dbReference>
<dbReference type="Pfam" id="PF18267">
    <property type="entry name" value="Rubredoxin_C"/>
    <property type="match status" value="1"/>
</dbReference>
<organism evidence="6">
    <name type="scientific">hydrothermal vent metagenome</name>
    <dbReference type="NCBI Taxonomy" id="652676"/>
    <lineage>
        <taxon>unclassified sequences</taxon>
        <taxon>metagenomes</taxon>
        <taxon>ecological metagenomes</taxon>
    </lineage>
</organism>
<evidence type="ECO:0008006" key="7">
    <source>
        <dbReference type="Google" id="ProtNLM"/>
    </source>
</evidence>
<dbReference type="PANTHER" id="PTHR43429:SF3">
    <property type="entry name" value="NITRITE REDUCTASE [NAD(P)H]"/>
    <property type="match status" value="1"/>
</dbReference>
<dbReference type="InterPro" id="IPR036188">
    <property type="entry name" value="FAD/NAD-bd_sf"/>
</dbReference>
<dbReference type="Gene3D" id="3.50.50.60">
    <property type="entry name" value="FAD/NAD(P)-binding domain"/>
    <property type="match status" value="2"/>
</dbReference>
<evidence type="ECO:0000256" key="1">
    <source>
        <dbReference type="ARBA" id="ARBA00001974"/>
    </source>
</evidence>
<dbReference type="SUPFAM" id="SSF51905">
    <property type="entry name" value="FAD/NAD(P)-binding domain"/>
    <property type="match status" value="1"/>
</dbReference>
<keyword evidence="2" id="KW-0285">Flavoprotein</keyword>
<keyword evidence="3" id="KW-0274">FAD</keyword>
<dbReference type="EMBL" id="UOGA01000203">
    <property type="protein sequence ID" value="VAX21539.1"/>
    <property type="molecule type" value="Genomic_DNA"/>
</dbReference>
<evidence type="ECO:0000313" key="6">
    <source>
        <dbReference type="EMBL" id="VAX21539.1"/>
    </source>
</evidence>
<dbReference type="PANTHER" id="PTHR43429">
    <property type="entry name" value="PYRIDINE NUCLEOTIDE-DISULFIDE OXIDOREDUCTASE DOMAIN-CONTAINING"/>
    <property type="match status" value="1"/>
</dbReference>
<feature type="domain" description="FAD/NAD(P)-binding" evidence="4">
    <location>
        <begin position="3"/>
        <end position="298"/>
    </location>
</feature>
<proteinExistence type="predicted"/>
<name>A0A3B1BUE7_9ZZZZ</name>
<dbReference type="InterPro" id="IPR023753">
    <property type="entry name" value="FAD/NAD-binding_dom"/>
</dbReference>
<dbReference type="AlphaFoldDB" id="A0A3B1BUE7"/>
<evidence type="ECO:0000256" key="3">
    <source>
        <dbReference type="ARBA" id="ARBA00022827"/>
    </source>
</evidence>